<comment type="caution">
    <text evidence="1">The sequence shown here is derived from an EMBL/GenBank/DDBJ whole genome shotgun (WGS) entry which is preliminary data.</text>
</comment>
<gene>
    <name evidence="1" type="ORF">BGW38_010835</name>
</gene>
<proteinExistence type="predicted"/>
<sequence length="314" mass="34488">MGLAFVGIFSGIYKGVWVGAITPFPGIILATRNSTNRPLNWLHLPASALKLHSISIARQISSTFDAKISPELYQMIHTYKFTHRAVTRVTDDDSEANVAIPPEINMSNLAMFSTILFIDEFQQHGLGDAVDIAKTCNMSEWFRRIYAGKGEEEEDDNVDIMTLPAKDITQAGLIYATSSGENASKEAFTSFLFAYHKPSLAKTMTSNSSLGTSNGYSLTSETQALIASKGVTHIWLCGSDPDHRRHRLMTHCLKQLEKDVLAWKESGKGSGVISVHTIPQVFPGMVQFLPKSGFHGGDKVIGGENGKVLYYKVL</sequence>
<dbReference type="Proteomes" id="UP000780801">
    <property type="component" value="Unassembled WGS sequence"/>
</dbReference>
<protein>
    <submittedName>
        <fullName evidence="1">Uncharacterized protein</fullName>
    </submittedName>
</protein>
<reference evidence="1" key="1">
    <citation type="journal article" date="2020" name="Fungal Divers.">
        <title>Resolving the Mortierellaceae phylogeny through synthesis of multi-gene phylogenetics and phylogenomics.</title>
        <authorList>
            <person name="Vandepol N."/>
            <person name="Liber J."/>
            <person name="Desiro A."/>
            <person name="Na H."/>
            <person name="Kennedy M."/>
            <person name="Barry K."/>
            <person name="Grigoriev I.V."/>
            <person name="Miller A.N."/>
            <person name="O'Donnell K."/>
            <person name="Stajich J.E."/>
            <person name="Bonito G."/>
        </authorList>
    </citation>
    <scope>NUCLEOTIDE SEQUENCE</scope>
    <source>
        <strain evidence="1">KOD1015</strain>
    </source>
</reference>
<dbReference type="EMBL" id="JAABOA010000947">
    <property type="protein sequence ID" value="KAF9582728.1"/>
    <property type="molecule type" value="Genomic_DNA"/>
</dbReference>
<keyword evidence="2" id="KW-1185">Reference proteome</keyword>
<evidence type="ECO:0000313" key="1">
    <source>
        <dbReference type="EMBL" id="KAF9582728.1"/>
    </source>
</evidence>
<evidence type="ECO:0000313" key="2">
    <source>
        <dbReference type="Proteomes" id="UP000780801"/>
    </source>
</evidence>
<organism evidence="1 2">
    <name type="scientific">Lunasporangiospora selenospora</name>
    <dbReference type="NCBI Taxonomy" id="979761"/>
    <lineage>
        <taxon>Eukaryota</taxon>
        <taxon>Fungi</taxon>
        <taxon>Fungi incertae sedis</taxon>
        <taxon>Mucoromycota</taxon>
        <taxon>Mortierellomycotina</taxon>
        <taxon>Mortierellomycetes</taxon>
        <taxon>Mortierellales</taxon>
        <taxon>Mortierellaceae</taxon>
        <taxon>Lunasporangiospora</taxon>
    </lineage>
</organism>
<name>A0A9P6KF97_9FUNG</name>
<dbReference type="OrthoDB" id="2328344at2759"/>
<dbReference type="AlphaFoldDB" id="A0A9P6KF97"/>
<accession>A0A9P6KF97</accession>